<protein>
    <submittedName>
        <fullName evidence="1">Uncharacterized protein</fullName>
    </submittedName>
</protein>
<sequence>TRGGPIVVAPTTVEVVVGREQAWRFKFGQFSSLRLSHHESLCLPRVVGDPRGDW</sequence>
<reference evidence="1 2" key="1">
    <citation type="journal article" date="2021" name="BMC Genomics">
        <title>Datura genome reveals duplications of psychoactive alkaloid biosynthetic genes and high mutation rate following tissue culture.</title>
        <authorList>
            <person name="Rajewski A."/>
            <person name="Carter-House D."/>
            <person name="Stajich J."/>
            <person name="Litt A."/>
        </authorList>
    </citation>
    <scope>NUCLEOTIDE SEQUENCE [LARGE SCALE GENOMIC DNA]</scope>
    <source>
        <strain evidence="1">AR-01</strain>
    </source>
</reference>
<name>A0ABS8V665_DATST</name>
<comment type="caution">
    <text evidence="1">The sequence shown here is derived from an EMBL/GenBank/DDBJ whole genome shotgun (WGS) entry which is preliminary data.</text>
</comment>
<accession>A0ABS8V665</accession>
<feature type="non-terminal residue" evidence="1">
    <location>
        <position position="1"/>
    </location>
</feature>
<organism evidence="1 2">
    <name type="scientific">Datura stramonium</name>
    <name type="common">Jimsonweed</name>
    <name type="synonym">Common thornapple</name>
    <dbReference type="NCBI Taxonomy" id="4076"/>
    <lineage>
        <taxon>Eukaryota</taxon>
        <taxon>Viridiplantae</taxon>
        <taxon>Streptophyta</taxon>
        <taxon>Embryophyta</taxon>
        <taxon>Tracheophyta</taxon>
        <taxon>Spermatophyta</taxon>
        <taxon>Magnoliopsida</taxon>
        <taxon>eudicotyledons</taxon>
        <taxon>Gunneridae</taxon>
        <taxon>Pentapetalae</taxon>
        <taxon>asterids</taxon>
        <taxon>lamiids</taxon>
        <taxon>Solanales</taxon>
        <taxon>Solanaceae</taxon>
        <taxon>Solanoideae</taxon>
        <taxon>Datureae</taxon>
        <taxon>Datura</taxon>
    </lineage>
</organism>
<evidence type="ECO:0000313" key="1">
    <source>
        <dbReference type="EMBL" id="MCD9642558.1"/>
    </source>
</evidence>
<dbReference type="EMBL" id="JACEIK010003649">
    <property type="protein sequence ID" value="MCD9642558.1"/>
    <property type="molecule type" value="Genomic_DNA"/>
</dbReference>
<evidence type="ECO:0000313" key="2">
    <source>
        <dbReference type="Proteomes" id="UP000823775"/>
    </source>
</evidence>
<dbReference type="Proteomes" id="UP000823775">
    <property type="component" value="Unassembled WGS sequence"/>
</dbReference>
<proteinExistence type="predicted"/>
<keyword evidence="2" id="KW-1185">Reference proteome</keyword>
<gene>
    <name evidence="1" type="ORF">HAX54_029417</name>
</gene>